<dbReference type="EMBL" id="BKCJ011490037">
    <property type="protein sequence ID" value="GFD37739.1"/>
    <property type="molecule type" value="Genomic_DNA"/>
</dbReference>
<evidence type="ECO:0000313" key="2">
    <source>
        <dbReference type="EMBL" id="GFD37739.1"/>
    </source>
</evidence>
<proteinExistence type="predicted"/>
<feature type="region of interest" description="Disordered" evidence="1">
    <location>
        <begin position="1"/>
        <end position="26"/>
    </location>
</feature>
<evidence type="ECO:0000256" key="1">
    <source>
        <dbReference type="SAM" id="MobiDB-lite"/>
    </source>
</evidence>
<name>A0A699VTS1_TANCI</name>
<dbReference type="AlphaFoldDB" id="A0A699VTS1"/>
<reference evidence="2" key="1">
    <citation type="journal article" date="2019" name="Sci. Rep.">
        <title>Draft genome of Tanacetum cinerariifolium, the natural source of mosquito coil.</title>
        <authorList>
            <person name="Yamashiro T."/>
            <person name="Shiraishi A."/>
            <person name="Satake H."/>
            <person name="Nakayama K."/>
        </authorList>
    </citation>
    <scope>NUCLEOTIDE SEQUENCE</scope>
</reference>
<comment type="caution">
    <text evidence="2">The sequence shown here is derived from an EMBL/GenBank/DDBJ whole genome shotgun (WGS) entry which is preliminary data.</text>
</comment>
<protein>
    <submittedName>
        <fullName evidence="2">Uncharacterized protein</fullName>
    </submittedName>
</protein>
<feature type="non-terminal residue" evidence="2">
    <location>
        <position position="1"/>
    </location>
</feature>
<sequence>LLGGGIKSARTGDKAPDTSGNAGTDVIGDLCLLRDGPAEVLGKSGEE</sequence>
<gene>
    <name evidence="2" type="ORF">Tci_909708</name>
</gene>
<accession>A0A699VTS1</accession>
<organism evidence="2">
    <name type="scientific">Tanacetum cinerariifolium</name>
    <name type="common">Dalmatian daisy</name>
    <name type="synonym">Chrysanthemum cinerariifolium</name>
    <dbReference type="NCBI Taxonomy" id="118510"/>
    <lineage>
        <taxon>Eukaryota</taxon>
        <taxon>Viridiplantae</taxon>
        <taxon>Streptophyta</taxon>
        <taxon>Embryophyta</taxon>
        <taxon>Tracheophyta</taxon>
        <taxon>Spermatophyta</taxon>
        <taxon>Magnoliopsida</taxon>
        <taxon>eudicotyledons</taxon>
        <taxon>Gunneridae</taxon>
        <taxon>Pentapetalae</taxon>
        <taxon>asterids</taxon>
        <taxon>campanulids</taxon>
        <taxon>Asterales</taxon>
        <taxon>Asteraceae</taxon>
        <taxon>Asteroideae</taxon>
        <taxon>Anthemideae</taxon>
        <taxon>Anthemidinae</taxon>
        <taxon>Tanacetum</taxon>
    </lineage>
</organism>